<dbReference type="PROSITE" id="PS51208">
    <property type="entry name" value="AUTOTRANSPORTER"/>
    <property type="match status" value="1"/>
</dbReference>
<dbReference type="InterPro" id="IPR005546">
    <property type="entry name" value="Autotransporte_beta"/>
</dbReference>
<evidence type="ECO:0000259" key="1">
    <source>
        <dbReference type="PROSITE" id="PS51208"/>
    </source>
</evidence>
<dbReference type="AlphaFoldDB" id="A0A1A9F4H5"/>
<dbReference type="Pfam" id="PF03797">
    <property type="entry name" value="Autotransporter"/>
    <property type="match status" value="1"/>
</dbReference>
<reference evidence="3" key="1">
    <citation type="submission" date="2016-05" db="EMBL/GenBank/DDBJ databases">
        <authorList>
            <person name="Baek K."/>
            <person name="Yang S.-J."/>
        </authorList>
    </citation>
    <scope>NUCLEOTIDE SEQUENCE [LARGE SCALE GENOMIC DNA]</scope>
    <source>
        <strain evidence="3">ST58-10</strain>
    </source>
</reference>
<gene>
    <name evidence="2" type="ORF">A8C75_11280</name>
</gene>
<dbReference type="InterPro" id="IPR036709">
    <property type="entry name" value="Autotransporte_beta_dom_sf"/>
</dbReference>
<proteinExistence type="predicted"/>
<evidence type="ECO:0000313" key="3">
    <source>
        <dbReference type="Proteomes" id="UP000078070"/>
    </source>
</evidence>
<name>A0A1A9F4H5_9GAMM</name>
<protein>
    <recommendedName>
        <fullName evidence="1">Autotransporter domain-containing protein</fullName>
    </recommendedName>
</protein>
<dbReference type="SUPFAM" id="SSF103515">
    <property type="entry name" value="Autotransporter"/>
    <property type="match status" value="1"/>
</dbReference>
<dbReference type="Proteomes" id="UP000078070">
    <property type="component" value="Chromosome"/>
</dbReference>
<dbReference type="EMBL" id="CP015839">
    <property type="protein sequence ID" value="ANG65224.1"/>
    <property type="molecule type" value="Genomic_DNA"/>
</dbReference>
<reference evidence="2 3" key="2">
    <citation type="journal article" date="2018" name="Int. J. Syst. Evol. Microbiol.">
        <title>Marinobacterium aestuarii sp. nov., a benzene-degrading marine bacterium isolated from estuary sediment.</title>
        <authorList>
            <person name="Bae S.S."/>
            <person name="Jung J."/>
            <person name="Chung D."/>
            <person name="Baek K."/>
        </authorList>
    </citation>
    <scope>NUCLEOTIDE SEQUENCE [LARGE SCALE GENOMIC DNA]</scope>
    <source>
        <strain evidence="2 3">ST58-10</strain>
    </source>
</reference>
<keyword evidence="3" id="KW-1185">Reference proteome</keyword>
<feature type="domain" description="Autotransporter" evidence="1">
    <location>
        <begin position="5"/>
        <end position="275"/>
    </location>
</feature>
<dbReference type="KEGG" id="mars:A8C75_11280"/>
<dbReference type="SMART" id="SM00869">
    <property type="entry name" value="Autotransporter"/>
    <property type="match status" value="1"/>
</dbReference>
<organism evidence="2 3">
    <name type="scientific">Marinobacterium aestuarii</name>
    <dbReference type="NCBI Taxonomy" id="1821621"/>
    <lineage>
        <taxon>Bacteria</taxon>
        <taxon>Pseudomonadati</taxon>
        <taxon>Pseudomonadota</taxon>
        <taxon>Gammaproteobacteria</taxon>
        <taxon>Oceanospirillales</taxon>
        <taxon>Oceanospirillaceae</taxon>
        <taxon>Marinobacterium</taxon>
    </lineage>
</organism>
<dbReference type="Gene3D" id="2.40.128.130">
    <property type="entry name" value="Autotransporter beta-domain"/>
    <property type="match status" value="1"/>
</dbReference>
<sequence>MARRVPIGQKTFWVAGDWGKDDHNSRDGDVAMAEFGVGYNYGPVQANLSLGKTWANQNLIQGGELDIDGKYLMLEGIFPVAEDRGIYATLGAYRQWAEADIRRGYLNMGSVEYSSASPDSRAWGLRARIDWEDAFAANSIHFSPYVDLTYSKSKLDGYTETGGSFPAQFDNRAEGVTELRAGINSAMALGASGFDFIANIEAAHRFDDKAGGTSGEVVGSFSFDLAGEKYDQNWLKAGVGVEGQFASGKASVMLNGTTEGAAPSSWVAASYQMAF</sequence>
<accession>A0A1A9F4H5</accession>
<evidence type="ECO:0000313" key="2">
    <source>
        <dbReference type="EMBL" id="ANG65224.1"/>
    </source>
</evidence>